<dbReference type="InterPro" id="IPR007816">
    <property type="entry name" value="ResB-like_domain"/>
</dbReference>
<dbReference type="PANTHER" id="PTHR30071">
    <property type="entry name" value="HEME EXPORTER PROTEIN C"/>
    <property type="match status" value="1"/>
</dbReference>
<feature type="transmembrane region" description="Helical" evidence="6">
    <location>
        <begin position="39"/>
        <end position="61"/>
    </location>
</feature>
<keyword evidence="3" id="KW-0201">Cytochrome c-type biogenesis</keyword>
<dbReference type="Pfam" id="PF01578">
    <property type="entry name" value="Cytochrom_C_asm"/>
    <property type="match status" value="1"/>
</dbReference>
<evidence type="ECO:0000256" key="1">
    <source>
        <dbReference type="ARBA" id="ARBA00004141"/>
    </source>
</evidence>
<evidence type="ECO:0000256" key="5">
    <source>
        <dbReference type="ARBA" id="ARBA00023136"/>
    </source>
</evidence>
<feature type="transmembrane region" description="Helical" evidence="6">
    <location>
        <begin position="703"/>
        <end position="719"/>
    </location>
</feature>
<evidence type="ECO:0000259" key="7">
    <source>
        <dbReference type="Pfam" id="PF01578"/>
    </source>
</evidence>
<dbReference type="InterPro" id="IPR045062">
    <property type="entry name" value="Cyt_c_biogenesis_CcsA/CcmC"/>
</dbReference>
<accession>A0A3R6I311</accession>
<evidence type="ECO:0000259" key="8">
    <source>
        <dbReference type="Pfam" id="PF05140"/>
    </source>
</evidence>
<feature type="transmembrane region" description="Helical" evidence="6">
    <location>
        <begin position="586"/>
        <end position="604"/>
    </location>
</feature>
<feature type="transmembrane region" description="Helical" evidence="6">
    <location>
        <begin position="473"/>
        <end position="496"/>
    </location>
</feature>
<feature type="domain" description="ResB-like" evidence="8">
    <location>
        <begin position="63"/>
        <end position="183"/>
    </location>
</feature>
<dbReference type="AlphaFoldDB" id="A0A3R6I311"/>
<comment type="subcellular location">
    <subcellularLocation>
        <location evidence="1">Membrane</location>
        <topology evidence="1">Multi-pass membrane protein</topology>
    </subcellularLocation>
</comment>
<feature type="transmembrane region" description="Helical" evidence="6">
    <location>
        <begin position="525"/>
        <end position="544"/>
    </location>
</feature>
<feature type="transmembrane region" description="Helical" evidence="6">
    <location>
        <begin position="68"/>
        <end position="89"/>
    </location>
</feature>
<dbReference type="Proteomes" id="UP000286598">
    <property type="component" value="Unassembled WGS sequence"/>
</dbReference>
<feature type="transmembrane region" description="Helical" evidence="6">
    <location>
        <begin position="624"/>
        <end position="649"/>
    </location>
</feature>
<comment type="caution">
    <text evidence="9">The sequence shown here is derived from an EMBL/GenBank/DDBJ whole genome shotgun (WGS) entry which is preliminary data.</text>
</comment>
<keyword evidence="2 6" id="KW-0812">Transmembrane</keyword>
<evidence type="ECO:0000256" key="4">
    <source>
        <dbReference type="ARBA" id="ARBA00022989"/>
    </source>
</evidence>
<name>A0A3R6I311_9BACT</name>
<dbReference type="EMBL" id="QRNO01000011">
    <property type="protein sequence ID" value="RHK51869.1"/>
    <property type="molecule type" value="Genomic_DNA"/>
</dbReference>
<keyword evidence="10" id="KW-1185">Reference proteome</keyword>
<feature type="domain" description="Cytochrome c assembly protein" evidence="7">
    <location>
        <begin position="560"/>
        <end position="757"/>
    </location>
</feature>
<feature type="transmembrane region" description="Helical" evidence="6">
    <location>
        <begin position="195"/>
        <end position="215"/>
    </location>
</feature>
<evidence type="ECO:0000256" key="6">
    <source>
        <dbReference type="SAM" id="Phobius"/>
    </source>
</evidence>
<dbReference type="GO" id="GO:0020037">
    <property type="term" value="F:heme binding"/>
    <property type="evidence" value="ECO:0007669"/>
    <property type="project" value="InterPro"/>
</dbReference>
<organism evidence="9 10">
    <name type="scientific">Leyella stercorea</name>
    <dbReference type="NCBI Taxonomy" id="363265"/>
    <lineage>
        <taxon>Bacteria</taxon>
        <taxon>Pseudomonadati</taxon>
        <taxon>Bacteroidota</taxon>
        <taxon>Bacteroidia</taxon>
        <taxon>Bacteroidales</taxon>
        <taxon>Prevotellaceae</taxon>
        <taxon>Leyella</taxon>
    </lineage>
</organism>
<feature type="transmembrane region" description="Helical" evidence="6">
    <location>
        <begin position="669"/>
        <end position="691"/>
    </location>
</feature>
<dbReference type="Pfam" id="PF05140">
    <property type="entry name" value="ResB"/>
    <property type="match status" value="1"/>
</dbReference>
<dbReference type="GO" id="GO:0005886">
    <property type="term" value="C:plasma membrane"/>
    <property type="evidence" value="ECO:0007669"/>
    <property type="project" value="TreeGrafter"/>
</dbReference>
<evidence type="ECO:0000256" key="3">
    <source>
        <dbReference type="ARBA" id="ARBA00022748"/>
    </source>
</evidence>
<feature type="transmembrane region" description="Helical" evidence="6">
    <location>
        <begin position="564"/>
        <end position="581"/>
    </location>
</feature>
<dbReference type="PANTHER" id="PTHR30071:SF1">
    <property type="entry name" value="CYTOCHROME B_B6 PROTEIN-RELATED"/>
    <property type="match status" value="1"/>
</dbReference>
<dbReference type="InterPro" id="IPR002541">
    <property type="entry name" value="Cyt_c_assembly"/>
</dbReference>
<protein>
    <submittedName>
        <fullName evidence="9">Cytochrome C biogenesis protein</fullName>
    </submittedName>
</protein>
<sequence length="760" mass="85904">MQNPLKKTLFALYVLVIVCMAAATVVEKYSGTDFVRSNVYGAWWFSLLWAVLTAAGIIYFLRHRCKSWSGIALHLSFVVILAGAFVTHVSSERGTVHLRQGAYINTCVMYDRHNQPHDVQMPFQMRLDRFDVQYHEGTDAAEDYVSQFTIIDHGKQYSGKVSMNRIFRYGAMRFYQSSYDNDMLGASVSFNSDPIGIPLTYTGYALLFLSLVYMLFDPHGAYRKLLRLSHLKKGLMMVALLFALGSGSARAHVLSKESADRFGCLMVLHNSRICPLQTLAVDFTKNLYGKASYDGYTPEQVLTGWMFYADDWMQEPMLRLKGAAMRDRLQLPEYVPVGQFFNSAMGGYTLGPYVQEYYGGNHDAFHSQVAAIDNKIQLIMELRNGSLLKLFPYTYKGNTTWYAPTDSLPKTMDREHQQFVRSIFFLLSDYALTSDYAQMDAVVGKMLKYQQKNGGASLPSDRRVAAERIYNRIPFATILFMLCLAMGVISFLYTIIRMCREDNGANAKGANGNDGLSVCSKRLHVSFFVVNYVVMLLSFCALTYCEYLRWTISGTLPMTNGYETMLFVAWLVQLLALVCGVRFRLLVALGFLMSGFFLLVSHIGQMDPQIKHTMPVLNSPLLSVHVSIIMMGFAMLSFTFISGLTALLLRLVSRTAQPKMIQLQQLSLVFLYPALAALGIGIFVGAIWANVSWGEYWGWDPKEVWALITFMIYAVALHTRSVPQLHRPTAFHVFMTLAFLTLVMTYFGVNYFLGGMHSYA</sequence>
<proteinExistence type="predicted"/>
<evidence type="ECO:0000256" key="2">
    <source>
        <dbReference type="ARBA" id="ARBA00022692"/>
    </source>
</evidence>
<gene>
    <name evidence="9" type="ORF">DW060_03615</name>
</gene>
<feature type="transmembrane region" description="Helical" evidence="6">
    <location>
        <begin position="731"/>
        <end position="753"/>
    </location>
</feature>
<reference evidence="9 10" key="1">
    <citation type="submission" date="2018-08" db="EMBL/GenBank/DDBJ databases">
        <title>A genome reference for cultivated species of the human gut microbiota.</title>
        <authorList>
            <person name="Zou Y."/>
            <person name="Xue W."/>
            <person name="Luo G."/>
        </authorList>
    </citation>
    <scope>NUCLEOTIDE SEQUENCE [LARGE SCALE GENOMIC DNA]</scope>
    <source>
        <strain evidence="9 10">AF42-9</strain>
    </source>
</reference>
<feature type="transmembrane region" description="Helical" evidence="6">
    <location>
        <begin position="235"/>
        <end position="254"/>
    </location>
</feature>
<keyword evidence="5 6" id="KW-0472">Membrane</keyword>
<dbReference type="GO" id="GO:0017004">
    <property type="term" value="P:cytochrome complex assembly"/>
    <property type="evidence" value="ECO:0007669"/>
    <property type="project" value="UniProtKB-KW"/>
</dbReference>
<keyword evidence="4 6" id="KW-1133">Transmembrane helix</keyword>
<evidence type="ECO:0000313" key="9">
    <source>
        <dbReference type="EMBL" id="RHK51869.1"/>
    </source>
</evidence>
<evidence type="ECO:0000313" key="10">
    <source>
        <dbReference type="Proteomes" id="UP000286598"/>
    </source>
</evidence>
<dbReference type="OrthoDB" id="9814290at2"/>